<evidence type="ECO:0000313" key="2">
    <source>
        <dbReference type="Proteomes" id="UP000011864"/>
    </source>
</evidence>
<name>M4S9F1_9ALTE</name>
<accession>M4S9F1</accession>
<dbReference type="EMBL" id="CP003837">
    <property type="protein sequence ID" value="AGH47297.1"/>
    <property type="molecule type" value="Genomic_DNA"/>
</dbReference>
<dbReference type="Proteomes" id="UP000011864">
    <property type="component" value="Chromosome"/>
</dbReference>
<evidence type="ECO:0000313" key="1">
    <source>
        <dbReference type="EMBL" id="AGH47297.1"/>
    </source>
</evidence>
<dbReference type="STRING" id="1129794.C427_5200"/>
<organism evidence="1 2">
    <name type="scientific">Paraglaciecola psychrophila 170</name>
    <dbReference type="NCBI Taxonomy" id="1129794"/>
    <lineage>
        <taxon>Bacteria</taxon>
        <taxon>Pseudomonadati</taxon>
        <taxon>Pseudomonadota</taxon>
        <taxon>Gammaproteobacteria</taxon>
        <taxon>Alteromonadales</taxon>
        <taxon>Alteromonadaceae</taxon>
        <taxon>Paraglaciecola</taxon>
    </lineage>
</organism>
<dbReference type="HOGENOM" id="CLU_3293790_0_0_6"/>
<protein>
    <submittedName>
        <fullName evidence="1">Uncharacterized protein</fullName>
    </submittedName>
</protein>
<keyword evidence="2" id="KW-1185">Reference proteome</keyword>
<sequence length="40" mass="4620">MADTSLSLFQLIDRLSLILKLYLDKKHTTVNVKLFLNIAE</sequence>
<gene>
    <name evidence="1" type="ORF">C427_5200</name>
</gene>
<reference evidence="1 2" key="1">
    <citation type="journal article" date="2013" name="Genome Announc.">
        <title>Complete Genome Sequence of Glaciecola psychrophila Strain 170T.</title>
        <authorList>
            <person name="Yin J."/>
            <person name="Chen J."/>
            <person name="Liu G."/>
            <person name="Yu Y."/>
            <person name="Song L."/>
            <person name="Wang X."/>
            <person name="Qu X."/>
        </authorList>
    </citation>
    <scope>NUCLEOTIDE SEQUENCE [LARGE SCALE GENOMIC DNA]</scope>
    <source>
        <strain evidence="1 2">170</strain>
    </source>
</reference>
<dbReference type="AlphaFoldDB" id="M4S9F1"/>
<dbReference type="KEGG" id="gps:C427_5200"/>
<proteinExistence type="predicted"/>